<evidence type="ECO:0000313" key="2">
    <source>
        <dbReference type="Proteomes" id="UP000050342"/>
    </source>
</evidence>
<comment type="caution">
    <text evidence="1">The sequence shown here is derived from an EMBL/GenBank/DDBJ whole genome shotgun (WGS) entry which is preliminary data.</text>
</comment>
<evidence type="ECO:0000313" key="1">
    <source>
        <dbReference type="EMBL" id="KQB51493.1"/>
    </source>
</evidence>
<dbReference type="AlphaFoldDB" id="A0A0Q0SJA5"/>
<name>A0A0Q0SJA5_9PSED</name>
<dbReference type="OrthoDB" id="6905830at2"/>
<proteinExistence type="predicted"/>
<organism evidence="1 2">
    <name type="scientific">Pseudomonas endophytica</name>
    <dbReference type="NCBI Taxonomy" id="1563157"/>
    <lineage>
        <taxon>Bacteria</taxon>
        <taxon>Pseudomonadati</taxon>
        <taxon>Pseudomonadota</taxon>
        <taxon>Gammaproteobacteria</taxon>
        <taxon>Pseudomonadales</taxon>
        <taxon>Pseudomonadaceae</taxon>
        <taxon>Pseudomonas</taxon>
    </lineage>
</organism>
<gene>
    <name evidence="1" type="ORF">AQS70_18070</name>
</gene>
<protein>
    <submittedName>
        <fullName evidence="1">Uncharacterized protein</fullName>
    </submittedName>
</protein>
<sequence length="113" mass="11997">MKTIALGCMACTLLLLSNEGDAQSLTRSGVIHFHGAIVEPSYEISPATTLSVSASTELIEVEPGVVIAVNRAFRGANGSEPVFSTRFEALKETPPSDTKLSEGKRGVLTISYR</sequence>
<dbReference type="STRING" id="1563157.AQS70_18070"/>
<dbReference type="EMBL" id="LLWH01000239">
    <property type="protein sequence ID" value="KQB51493.1"/>
    <property type="molecule type" value="Genomic_DNA"/>
</dbReference>
<reference evidence="1 2" key="1">
    <citation type="submission" date="2015-10" db="EMBL/GenBank/DDBJ databases">
        <title>Pseudomonas helleri sp. nov. and Pseudomonas weihenstephanensis sp. nov., isolated from raw cows milk.</title>
        <authorList>
            <person name="Von Neubeck M."/>
            <person name="Huptas C."/>
            <person name="Wenning M."/>
            <person name="Scherer S."/>
        </authorList>
    </citation>
    <scope>NUCLEOTIDE SEQUENCE [LARGE SCALE GENOMIC DNA]</scope>
    <source>
        <strain evidence="1 2">BSTT44</strain>
    </source>
</reference>
<dbReference type="Proteomes" id="UP000050342">
    <property type="component" value="Unassembled WGS sequence"/>
</dbReference>
<dbReference type="RefSeq" id="WP_055105004.1">
    <property type="nucleotide sequence ID" value="NZ_LLWH01000239.1"/>
</dbReference>
<keyword evidence="2" id="KW-1185">Reference proteome</keyword>
<accession>A0A0Q0SJA5</accession>